<organism evidence="1">
    <name type="scientific">viral metagenome</name>
    <dbReference type="NCBI Taxonomy" id="1070528"/>
    <lineage>
        <taxon>unclassified sequences</taxon>
        <taxon>metagenomes</taxon>
        <taxon>organismal metagenomes</taxon>
    </lineage>
</organism>
<gene>
    <name evidence="1" type="ORF">TM448A08530_0007</name>
</gene>
<accession>A0A6H2A756</accession>
<dbReference type="AlphaFoldDB" id="A0A6H2A756"/>
<reference evidence="1" key="1">
    <citation type="submission" date="2020-03" db="EMBL/GenBank/DDBJ databases">
        <title>The deep terrestrial virosphere.</title>
        <authorList>
            <person name="Holmfeldt K."/>
            <person name="Nilsson E."/>
            <person name="Simone D."/>
            <person name="Lopez-Fernandez M."/>
            <person name="Wu X."/>
            <person name="de Brujin I."/>
            <person name="Lundin D."/>
            <person name="Andersson A."/>
            <person name="Bertilsson S."/>
            <person name="Dopson M."/>
        </authorList>
    </citation>
    <scope>NUCLEOTIDE SEQUENCE</scope>
    <source>
        <strain evidence="1">TM448A08530</strain>
    </source>
</reference>
<dbReference type="EMBL" id="MT144584">
    <property type="protein sequence ID" value="QJA55280.1"/>
    <property type="molecule type" value="Genomic_DNA"/>
</dbReference>
<proteinExistence type="predicted"/>
<name>A0A6H2A756_9ZZZZ</name>
<protein>
    <submittedName>
        <fullName evidence="1">Uncharacterized protein</fullName>
    </submittedName>
</protein>
<sequence>MCSQNDDKANPVLWRLYWGYMLPDIAHKLGMDATPYVKNRLHEIHKKYLKYSSTAGSSHERMSKFIFEVCALWACHGMFVRTREDQPLGIEEMELKNVWHLL</sequence>
<evidence type="ECO:0000313" key="1">
    <source>
        <dbReference type="EMBL" id="QJA55280.1"/>
    </source>
</evidence>